<proteinExistence type="predicted"/>
<protein>
    <submittedName>
        <fullName evidence="1">Uncharacterized protein</fullName>
    </submittedName>
</protein>
<evidence type="ECO:0000313" key="1">
    <source>
        <dbReference type="EMBL" id="SDE01512.1"/>
    </source>
</evidence>
<reference evidence="1 2" key="1">
    <citation type="submission" date="2016-10" db="EMBL/GenBank/DDBJ databases">
        <authorList>
            <person name="de Groot N.N."/>
        </authorList>
    </citation>
    <scope>NUCLEOTIDE SEQUENCE [LARGE SCALE GENOMIC DNA]</scope>
    <source>
        <strain evidence="1 2">DSM 22220</strain>
    </source>
</reference>
<organism evidence="1 2">
    <name type="scientific">Paracoccus isoporae</name>
    <dbReference type="NCBI Taxonomy" id="591205"/>
    <lineage>
        <taxon>Bacteria</taxon>
        <taxon>Pseudomonadati</taxon>
        <taxon>Pseudomonadota</taxon>
        <taxon>Alphaproteobacteria</taxon>
        <taxon>Rhodobacterales</taxon>
        <taxon>Paracoccaceae</taxon>
        <taxon>Paracoccus</taxon>
    </lineage>
</organism>
<evidence type="ECO:0000313" key="2">
    <source>
        <dbReference type="Proteomes" id="UP000199344"/>
    </source>
</evidence>
<dbReference type="AlphaFoldDB" id="A0A1G6ZGD7"/>
<accession>A0A1G6ZGD7</accession>
<gene>
    <name evidence="1" type="ORF">SAMN05421538_103250</name>
</gene>
<dbReference type="OrthoDB" id="9830887at2"/>
<dbReference type="EMBL" id="FNAH01000003">
    <property type="protein sequence ID" value="SDE01512.1"/>
    <property type="molecule type" value="Genomic_DNA"/>
</dbReference>
<dbReference type="Proteomes" id="UP000199344">
    <property type="component" value="Unassembled WGS sequence"/>
</dbReference>
<sequence length="332" mass="37426">MRRNFIDSPRLASAITQQLSLTPPCLQPHLDTLRRLLTRYLPEMELGERALPEPDDPGWAQEKAEQGAILFRLGPEGEIRARQVIAEFLLFFESLVQISEDRNHPYRERAMRHLRGGPHWKPQTEDGCRDGRLSDYLQLESFLGRAYEAKRKSRQYRPFARPATIATDDLVGTRATTIAEIISIGREADNCLSSHWMAKQIMRKGHDVWMIKAGGEVVAVIELDVTGRIHEMSAPGNGHSFSGRGFELIAWCRKAGFCARSDVGIPVKDFLPIGSALQADDDWMRRPRIRGDEDLEPNEEAAREFFAAMARIGAWPEGENPMGRNPVGPSNS</sequence>
<dbReference type="RefSeq" id="WP_143025644.1">
    <property type="nucleotide sequence ID" value="NZ_FNAH01000003.1"/>
</dbReference>
<keyword evidence="2" id="KW-1185">Reference proteome</keyword>
<name>A0A1G6ZGD7_9RHOB</name>